<gene>
    <name evidence="6" type="ORF">BVC80_7915g5</name>
</gene>
<evidence type="ECO:0000256" key="1">
    <source>
        <dbReference type="ARBA" id="ARBA00022723"/>
    </source>
</evidence>
<reference evidence="6 7" key="1">
    <citation type="journal article" date="2017" name="Mol. Plant">
        <title>The Genome of Medicinal Plant Macleaya cordata Provides New Insights into Benzylisoquinoline Alkaloids Metabolism.</title>
        <authorList>
            <person name="Liu X."/>
            <person name="Liu Y."/>
            <person name="Huang P."/>
            <person name="Ma Y."/>
            <person name="Qing Z."/>
            <person name="Tang Q."/>
            <person name="Cao H."/>
            <person name="Cheng P."/>
            <person name="Zheng Y."/>
            <person name="Yuan Z."/>
            <person name="Zhou Y."/>
            <person name="Liu J."/>
            <person name="Tang Z."/>
            <person name="Zhuo Y."/>
            <person name="Zhang Y."/>
            <person name="Yu L."/>
            <person name="Huang J."/>
            <person name="Yang P."/>
            <person name="Peng Q."/>
            <person name="Zhang J."/>
            <person name="Jiang W."/>
            <person name="Zhang Z."/>
            <person name="Lin K."/>
            <person name="Ro D.K."/>
            <person name="Chen X."/>
            <person name="Xiong X."/>
            <person name="Shang Y."/>
            <person name="Huang S."/>
            <person name="Zeng J."/>
        </authorList>
    </citation>
    <scope>NUCLEOTIDE SEQUENCE [LARGE SCALE GENOMIC DNA]</scope>
    <source>
        <strain evidence="7">cv. BLH2017</strain>
        <tissue evidence="6">Root</tissue>
    </source>
</reference>
<dbReference type="InterPro" id="IPR003604">
    <property type="entry name" value="Matrin/U1-like-C_Znf_C2H2"/>
</dbReference>
<accession>A0A200PMZ1</accession>
<sequence length="467" mass="50490">MRLSLITPLQAKPMNHNIAGVKRKLTAIGGANEQAVGGSKKKPQKEWSCALCKVSATSEQGLNAHLQGKKHKAKEVELMRANGAASRDIDSSITLKKSDNSELSKISSSSKPNHGKKTVQVKKNGEAAVQKKEATSEQGLSDHLQGKKHKAKEVEPRANGTTSKDIDSSITLPGKSDKPEVSKISSSSKPNHGKKPVKAMKKKNNVEAAVQKKQNTEDFKKRFKFWCEDCQVGCQSATVMTDHENGKKHKAQLLAPKQDGGDVKQLVSKNEEAAVQKMPKTEDFKKKFKFWCEQCQVGCHSATTMANHERGKKHMAQLPAPMEDGGDVLATTTTTPTTTTNTTTTNTTTEATVGKAETLEEPSEEIMENVDGEVDGGEEPHESGKKQMSQLAAPEEDSGDIPATTTAITITNFTEATVGKAEAVEEASEEIMETVDGEVDGGEESHQEALEMKATADEVAESEEKRI</sequence>
<dbReference type="OMA" id="MANHERG"/>
<dbReference type="GO" id="GO:0008270">
    <property type="term" value="F:zinc ion binding"/>
    <property type="evidence" value="ECO:0007669"/>
    <property type="project" value="UniProtKB-KW"/>
</dbReference>
<dbReference type="InParanoid" id="A0A200PMZ1"/>
<dbReference type="OrthoDB" id="10009287at2759"/>
<dbReference type="PANTHER" id="PTHR47487:SF8">
    <property type="entry name" value="OS08G0270900 PROTEIN"/>
    <property type="match status" value="1"/>
</dbReference>
<dbReference type="EMBL" id="MVGT01004396">
    <property type="protein sequence ID" value="OUZ99585.1"/>
    <property type="molecule type" value="Genomic_DNA"/>
</dbReference>
<feature type="domain" description="C2H2-type" evidence="5">
    <location>
        <begin position="292"/>
        <end position="314"/>
    </location>
</feature>
<feature type="region of interest" description="Disordered" evidence="4">
    <location>
        <begin position="319"/>
        <end position="349"/>
    </location>
</feature>
<dbReference type="Pfam" id="PF12171">
    <property type="entry name" value="zf-C2H2_jaz"/>
    <property type="match status" value="1"/>
</dbReference>
<dbReference type="PANTHER" id="PTHR47487">
    <property type="entry name" value="OS06G0651300 PROTEIN-RELATED"/>
    <property type="match status" value="1"/>
</dbReference>
<feature type="region of interest" description="Disordered" evidence="4">
    <location>
        <begin position="84"/>
        <end position="206"/>
    </location>
</feature>
<evidence type="ECO:0000313" key="7">
    <source>
        <dbReference type="Proteomes" id="UP000195402"/>
    </source>
</evidence>
<evidence type="ECO:0000256" key="3">
    <source>
        <dbReference type="ARBA" id="ARBA00022833"/>
    </source>
</evidence>
<feature type="compositionally biased region" description="Basic and acidic residues" evidence="4">
    <location>
        <begin position="123"/>
        <end position="135"/>
    </location>
</feature>
<dbReference type="InterPro" id="IPR036236">
    <property type="entry name" value="Znf_C2H2_sf"/>
</dbReference>
<keyword evidence="3" id="KW-0862">Zinc</keyword>
<dbReference type="GO" id="GO:0003676">
    <property type="term" value="F:nucleic acid binding"/>
    <property type="evidence" value="ECO:0007669"/>
    <property type="project" value="InterPro"/>
</dbReference>
<organism evidence="6 7">
    <name type="scientific">Macleaya cordata</name>
    <name type="common">Five-seeded plume-poppy</name>
    <name type="synonym">Bocconia cordata</name>
    <dbReference type="NCBI Taxonomy" id="56857"/>
    <lineage>
        <taxon>Eukaryota</taxon>
        <taxon>Viridiplantae</taxon>
        <taxon>Streptophyta</taxon>
        <taxon>Embryophyta</taxon>
        <taxon>Tracheophyta</taxon>
        <taxon>Spermatophyta</taxon>
        <taxon>Magnoliopsida</taxon>
        <taxon>Ranunculales</taxon>
        <taxon>Papaveraceae</taxon>
        <taxon>Papaveroideae</taxon>
        <taxon>Macleaya</taxon>
    </lineage>
</organism>
<name>A0A200PMZ1_MACCD</name>
<dbReference type="SMART" id="SM00451">
    <property type="entry name" value="ZnF_U1"/>
    <property type="match status" value="3"/>
</dbReference>
<evidence type="ECO:0000256" key="4">
    <source>
        <dbReference type="SAM" id="MobiDB-lite"/>
    </source>
</evidence>
<feature type="compositionally biased region" description="Polar residues" evidence="4">
    <location>
        <begin position="159"/>
        <end position="171"/>
    </location>
</feature>
<dbReference type="AlphaFoldDB" id="A0A200PMZ1"/>
<protein>
    <submittedName>
        <fullName evidence="6">Zinc finger protein</fullName>
    </submittedName>
</protein>
<keyword evidence="7" id="KW-1185">Reference proteome</keyword>
<dbReference type="Gene3D" id="3.30.160.60">
    <property type="entry name" value="Classic Zinc Finger"/>
    <property type="match status" value="3"/>
</dbReference>
<evidence type="ECO:0000259" key="5">
    <source>
        <dbReference type="PROSITE" id="PS00028"/>
    </source>
</evidence>
<evidence type="ECO:0000256" key="2">
    <source>
        <dbReference type="ARBA" id="ARBA00022771"/>
    </source>
</evidence>
<comment type="caution">
    <text evidence="6">The sequence shown here is derived from an EMBL/GenBank/DDBJ whole genome shotgun (WGS) entry which is preliminary data.</text>
</comment>
<keyword evidence="2" id="KW-0863">Zinc-finger</keyword>
<dbReference type="InterPro" id="IPR022755">
    <property type="entry name" value="Znf_C2H2_jaz"/>
</dbReference>
<proteinExistence type="predicted"/>
<feature type="compositionally biased region" description="Low complexity" evidence="4">
    <location>
        <begin position="331"/>
        <end position="349"/>
    </location>
</feature>
<dbReference type="InterPro" id="IPR013087">
    <property type="entry name" value="Znf_C2H2_type"/>
</dbReference>
<dbReference type="STRING" id="56857.A0A200PMZ1"/>
<dbReference type="Pfam" id="PF12874">
    <property type="entry name" value="zf-met"/>
    <property type="match status" value="3"/>
</dbReference>
<feature type="compositionally biased region" description="Basic and acidic residues" evidence="4">
    <location>
        <begin position="443"/>
        <end position="467"/>
    </location>
</feature>
<dbReference type="SUPFAM" id="SSF57667">
    <property type="entry name" value="beta-beta-alpha zinc fingers"/>
    <property type="match status" value="3"/>
</dbReference>
<feature type="region of interest" description="Disordered" evidence="4">
    <location>
        <begin position="420"/>
        <end position="467"/>
    </location>
</feature>
<evidence type="ECO:0000313" key="6">
    <source>
        <dbReference type="EMBL" id="OUZ99585.1"/>
    </source>
</evidence>
<feature type="region of interest" description="Disordered" evidence="4">
    <location>
        <begin position="371"/>
        <end position="404"/>
    </location>
</feature>
<dbReference type="PROSITE" id="PS00028">
    <property type="entry name" value="ZINC_FINGER_C2H2_1"/>
    <property type="match status" value="1"/>
</dbReference>
<keyword evidence="1" id="KW-0479">Metal-binding</keyword>
<feature type="compositionally biased region" description="Acidic residues" evidence="4">
    <location>
        <begin position="424"/>
        <end position="442"/>
    </location>
</feature>
<dbReference type="SMART" id="SM00355">
    <property type="entry name" value="ZnF_C2H2"/>
    <property type="match status" value="3"/>
</dbReference>
<dbReference type="Proteomes" id="UP000195402">
    <property type="component" value="Unassembled WGS sequence"/>
</dbReference>
<feature type="compositionally biased region" description="Basic residues" evidence="4">
    <location>
        <begin position="191"/>
        <end position="203"/>
    </location>
</feature>